<dbReference type="Proteomes" id="UP001225134">
    <property type="component" value="Unassembled WGS sequence"/>
</dbReference>
<comment type="caution">
    <text evidence="1">The sequence shown here is derived from an EMBL/GenBank/DDBJ whole genome shotgun (WGS) entry which is preliminary data.</text>
</comment>
<reference evidence="1 2" key="1">
    <citation type="submission" date="2023-06" db="EMBL/GenBank/DDBJ databases">
        <title>Antibody response to the Sneathia vaginalis cytopathogenic toxin A during pregnancy.</title>
        <authorList>
            <person name="Mccoy Z.T."/>
            <person name="Serrano M.G."/>
            <person name="Spaine K."/>
            <person name="Edwards D.J."/>
            <person name="Buck G.A."/>
            <person name="Jefferson K."/>
        </authorList>
    </citation>
    <scope>NUCLEOTIDE SEQUENCE [LARGE SCALE GENOMIC DNA]</scope>
    <source>
        <strain evidence="1 2">CCUG 42621</strain>
    </source>
</reference>
<keyword evidence="2" id="KW-1185">Reference proteome</keyword>
<accession>A0ABT7HHQ8</accession>
<gene>
    <name evidence="1" type="ORF">QQA45_00640</name>
</gene>
<evidence type="ECO:0000313" key="2">
    <source>
        <dbReference type="Proteomes" id="UP001225134"/>
    </source>
</evidence>
<protein>
    <submittedName>
        <fullName evidence="1">Uncharacterized protein</fullName>
    </submittedName>
</protein>
<proteinExistence type="predicted"/>
<sequence length="80" mass="9948">MHAKYIYKTAIIYYELYKKYDEYFSIKQKYYDNYEDCQEKFLDEALYNFKKISDYKKSKAMIVRIEMDKKIVLILIIINL</sequence>
<organism evidence="1 2">
    <name type="scientific">Sneathia sanguinegens</name>
    <dbReference type="NCBI Taxonomy" id="40543"/>
    <lineage>
        <taxon>Bacteria</taxon>
        <taxon>Fusobacteriati</taxon>
        <taxon>Fusobacteriota</taxon>
        <taxon>Fusobacteriia</taxon>
        <taxon>Fusobacteriales</taxon>
        <taxon>Leptotrichiaceae</taxon>
        <taxon>Sneathia</taxon>
    </lineage>
</organism>
<dbReference type="EMBL" id="JASSPP010000001">
    <property type="protein sequence ID" value="MDK9580038.1"/>
    <property type="molecule type" value="Genomic_DNA"/>
</dbReference>
<dbReference type="RefSeq" id="WP_285152442.1">
    <property type="nucleotide sequence ID" value="NZ_JASSPP010000001.1"/>
</dbReference>
<name>A0ABT7HHQ8_9FUSO</name>
<evidence type="ECO:0000313" key="1">
    <source>
        <dbReference type="EMBL" id="MDK9580038.1"/>
    </source>
</evidence>